<sequence>MVRATVIDVARLAGVSPKTVSNVVNGTVTVSPKTRARVEQALAELDYVPNLSARGLRNGRTGVIALALPDLSTPYSAEVAHHFVKSATERGWSIQIEETGIDLKREEQLLSTARAHLVDGLILNPVLLETTAVQRGVSLPPVVLIGEVDQPIADHVWVDNVAAMREVTQLLIAEGHRRIAFLGVMNSASSRLRLQGFHEAMDLAGLERIPGWEISCAQWTAQGGAQAVTEFLQHHPAPDAIVCLTDSLALGALNAVASAGLRVPEDLSIVGYDDVPEAAFMVPSLTTVSFDKHELADAALTLLGARIRDRDRPIERITVPHTIVRRASTTARGPR</sequence>
<reference evidence="6 7" key="1">
    <citation type="submission" date="2021-01" db="EMBL/GenBank/DDBJ databases">
        <title>Sequencing the genomes of 1000 actinobacteria strains.</title>
        <authorList>
            <person name="Klenk H.-P."/>
        </authorList>
    </citation>
    <scope>NUCLEOTIDE SEQUENCE [LARGE SCALE GENOMIC DNA]</scope>
    <source>
        <strain evidence="6 7">DSM 18662</strain>
    </source>
</reference>
<name>A0ABS2REN6_9ACTN</name>
<accession>A0ABS2REN6</accession>
<keyword evidence="2 6" id="KW-0238">DNA-binding</keyword>
<keyword evidence="3" id="KW-0804">Transcription</keyword>
<evidence type="ECO:0000313" key="6">
    <source>
        <dbReference type="EMBL" id="MBM7797198.1"/>
    </source>
</evidence>
<feature type="domain" description="HTH lacI-type" evidence="4">
    <location>
        <begin position="4"/>
        <end position="58"/>
    </location>
</feature>
<dbReference type="Pfam" id="PF00356">
    <property type="entry name" value="LacI"/>
    <property type="match status" value="1"/>
</dbReference>
<dbReference type="PROSITE" id="PS50943">
    <property type="entry name" value="HTH_CROC1"/>
    <property type="match status" value="1"/>
</dbReference>
<evidence type="ECO:0000256" key="3">
    <source>
        <dbReference type="ARBA" id="ARBA00023163"/>
    </source>
</evidence>
<dbReference type="CDD" id="cd06267">
    <property type="entry name" value="PBP1_LacI_sugar_binding-like"/>
    <property type="match status" value="1"/>
</dbReference>
<keyword evidence="7" id="KW-1185">Reference proteome</keyword>
<dbReference type="InterPro" id="IPR046335">
    <property type="entry name" value="LacI/GalR-like_sensor"/>
</dbReference>
<evidence type="ECO:0000256" key="2">
    <source>
        <dbReference type="ARBA" id="ARBA00023125"/>
    </source>
</evidence>
<evidence type="ECO:0000259" key="5">
    <source>
        <dbReference type="PROSITE" id="PS50943"/>
    </source>
</evidence>
<dbReference type="Proteomes" id="UP000704762">
    <property type="component" value="Unassembled WGS sequence"/>
</dbReference>
<dbReference type="PANTHER" id="PTHR30146">
    <property type="entry name" value="LACI-RELATED TRANSCRIPTIONAL REPRESSOR"/>
    <property type="match status" value="1"/>
</dbReference>
<dbReference type="GO" id="GO:0003677">
    <property type="term" value="F:DNA binding"/>
    <property type="evidence" value="ECO:0007669"/>
    <property type="project" value="UniProtKB-KW"/>
</dbReference>
<comment type="caution">
    <text evidence="6">The sequence shown here is derived from an EMBL/GenBank/DDBJ whole genome shotgun (WGS) entry which is preliminary data.</text>
</comment>
<keyword evidence="1" id="KW-0805">Transcription regulation</keyword>
<dbReference type="SUPFAM" id="SSF53822">
    <property type="entry name" value="Periplasmic binding protein-like I"/>
    <property type="match status" value="1"/>
</dbReference>
<dbReference type="Pfam" id="PF13377">
    <property type="entry name" value="Peripla_BP_3"/>
    <property type="match status" value="1"/>
</dbReference>
<dbReference type="PANTHER" id="PTHR30146:SF109">
    <property type="entry name" value="HTH-TYPE TRANSCRIPTIONAL REGULATOR GALS"/>
    <property type="match status" value="1"/>
</dbReference>
<dbReference type="CDD" id="cd01392">
    <property type="entry name" value="HTH_LacI"/>
    <property type="match status" value="1"/>
</dbReference>
<dbReference type="EMBL" id="JAFBCF010000001">
    <property type="protein sequence ID" value="MBM7797198.1"/>
    <property type="molecule type" value="Genomic_DNA"/>
</dbReference>
<dbReference type="SUPFAM" id="SSF47413">
    <property type="entry name" value="lambda repressor-like DNA-binding domains"/>
    <property type="match status" value="1"/>
</dbReference>
<dbReference type="InterPro" id="IPR000843">
    <property type="entry name" value="HTH_LacI"/>
</dbReference>
<feature type="domain" description="HTH cro/C1-type" evidence="5">
    <location>
        <begin position="8"/>
        <end position="48"/>
    </location>
</feature>
<proteinExistence type="predicted"/>
<organism evidence="6 7">
    <name type="scientific">Microlunatus panaciterrae</name>
    <dbReference type="NCBI Taxonomy" id="400768"/>
    <lineage>
        <taxon>Bacteria</taxon>
        <taxon>Bacillati</taxon>
        <taxon>Actinomycetota</taxon>
        <taxon>Actinomycetes</taxon>
        <taxon>Propionibacteriales</taxon>
        <taxon>Propionibacteriaceae</taxon>
        <taxon>Microlunatus</taxon>
    </lineage>
</organism>
<dbReference type="Gene3D" id="1.10.260.40">
    <property type="entry name" value="lambda repressor-like DNA-binding domains"/>
    <property type="match status" value="1"/>
</dbReference>
<dbReference type="Gene3D" id="3.40.50.2300">
    <property type="match status" value="2"/>
</dbReference>
<dbReference type="InterPro" id="IPR028082">
    <property type="entry name" value="Peripla_BP_I"/>
</dbReference>
<evidence type="ECO:0000313" key="7">
    <source>
        <dbReference type="Proteomes" id="UP000704762"/>
    </source>
</evidence>
<dbReference type="InterPro" id="IPR010982">
    <property type="entry name" value="Lambda_DNA-bd_dom_sf"/>
</dbReference>
<evidence type="ECO:0000256" key="1">
    <source>
        <dbReference type="ARBA" id="ARBA00023015"/>
    </source>
</evidence>
<dbReference type="SMART" id="SM00354">
    <property type="entry name" value="HTH_LACI"/>
    <property type="match status" value="1"/>
</dbReference>
<dbReference type="RefSeq" id="WP_204915922.1">
    <property type="nucleotide sequence ID" value="NZ_BAAAQP010000003.1"/>
</dbReference>
<evidence type="ECO:0000259" key="4">
    <source>
        <dbReference type="PROSITE" id="PS50932"/>
    </source>
</evidence>
<dbReference type="PROSITE" id="PS00356">
    <property type="entry name" value="HTH_LACI_1"/>
    <property type="match status" value="1"/>
</dbReference>
<dbReference type="InterPro" id="IPR001387">
    <property type="entry name" value="Cro/C1-type_HTH"/>
</dbReference>
<dbReference type="PROSITE" id="PS50932">
    <property type="entry name" value="HTH_LACI_2"/>
    <property type="match status" value="1"/>
</dbReference>
<gene>
    <name evidence="6" type="ORF">JOE57_000119</name>
</gene>
<protein>
    <submittedName>
        <fullName evidence="6">DNA-binding LacI/PurR family transcriptional regulator</fullName>
    </submittedName>
</protein>